<keyword evidence="2" id="KW-1185">Reference proteome</keyword>
<comment type="caution">
    <text evidence="1">The sequence shown here is derived from an EMBL/GenBank/DDBJ whole genome shotgun (WGS) entry which is preliminary data.</text>
</comment>
<dbReference type="Proteomes" id="UP001152795">
    <property type="component" value="Unassembled WGS sequence"/>
</dbReference>
<dbReference type="AlphaFoldDB" id="A0A6S7IH17"/>
<protein>
    <submittedName>
        <fullName evidence="1">Uncharacterized protein</fullName>
    </submittedName>
</protein>
<evidence type="ECO:0000313" key="2">
    <source>
        <dbReference type="Proteomes" id="UP001152795"/>
    </source>
</evidence>
<dbReference type="SUPFAM" id="SSF52540">
    <property type="entry name" value="P-loop containing nucleoside triphosphate hydrolases"/>
    <property type="match status" value="1"/>
</dbReference>
<accession>A0A6S7IH17</accession>
<dbReference type="InterPro" id="IPR027417">
    <property type="entry name" value="P-loop_NTPase"/>
</dbReference>
<evidence type="ECO:0000313" key="1">
    <source>
        <dbReference type="EMBL" id="CAB4005202.1"/>
    </source>
</evidence>
<dbReference type="Gene3D" id="3.40.50.300">
    <property type="entry name" value="P-loop containing nucleotide triphosphate hydrolases"/>
    <property type="match status" value="1"/>
</dbReference>
<sequence length="659" mass="75718">MSSNRNETDNFECIMEIMNVPVLEGLREIFKQEWDKKYGAMKGVWDDTCILGNELFNMEKTTPAARPYLQVFKFGNRSNWDISALSYAILYSRALKPYVPGHVNNNVDVLRDLRNKLTHSIAPHYKMSDVAFENVYRIIKNCFNALSLSTADVERVRNSRRRRPSLRLSYLAGICLTVFIVGLSYFWANPVRNKILFRVLPTRPGHLIVNRSRTVHAILDELSNLSISNNRALTYMYISGPQGSGRSQIARLVGQHYGENISHGWFGGIVFIMTINGRSLLHVLNSYVEFAYRVNCDKNVIDRILYSNQNNTEEKVKSILSEIVKKLENVNNKYTCLMIVLNVLKLSEISPFLPQLEEKSWQGGQVLITTQDISSVPSNGSLTVHISVSQGMEPAESCKFLTDFSGIFENQDLVSEIAKKLDNQPLALVSAALYVKQLRDSKVQITWKDYLKKLHEEKRNLTEMKQSESKEVSSSTVYAAVSLAVRWIGENDSVMKHAFTFLSYVSHEPVPLYSVEAFVLHVDRDAFNTDQRIQQCSLILSLDDGEIISISLHPIVHKIINLYTSHYVKEDKNLPRIVLQMLVLPRLPFLGQYYISHLKSFYKRASSLPMDMLIPKLGDLRLNMYNRLFYFARILEKNDEISLFKYYRDLCFRIYSATD</sequence>
<dbReference type="EMBL" id="CACRXK020005123">
    <property type="protein sequence ID" value="CAB4005202.1"/>
    <property type="molecule type" value="Genomic_DNA"/>
</dbReference>
<gene>
    <name evidence="1" type="ORF">PACLA_8A029443</name>
</gene>
<reference evidence="1" key="1">
    <citation type="submission" date="2020-04" db="EMBL/GenBank/DDBJ databases">
        <authorList>
            <person name="Alioto T."/>
            <person name="Alioto T."/>
            <person name="Gomez Garrido J."/>
        </authorList>
    </citation>
    <scope>NUCLEOTIDE SEQUENCE</scope>
    <source>
        <strain evidence="1">A484AB</strain>
    </source>
</reference>
<proteinExistence type="predicted"/>
<name>A0A6S7IH17_PARCT</name>
<dbReference type="OrthoDB" id="10354072at2759"/>
<organism evidence="1 2">
    <name type="scientific">Paramuricea clavata</name>
    <name type="common">Red gorgonian</name>
    <name type="synonym">Violescent sea-whip</name>
    <dbReference type="NCBI Taxonomy" id="317549"/>
    <lineage>
        <taxon>Eukaryota</taxon>
        <taxon>Metazoa</taxon>
        <taxon>Cnidaria</taxon>
        <taxon>Anthozoa</taxon>
        <taxon>Octocorallia</taxon>
        <taxon>Malacalcyonacea</taxon>
        <taxon>Plexauridae</taxon>
        <taxon>Paramuricea</taxon>
    </lineage>
</organism>